<organism evidence="2 3">
    <name type="scientific">Reticulomyxa filosa</name>
    <dbReference type="NCBI Taxonomy" id="46433"/>
    <lineage>
        <taxon>Eukaryota</taxon>
        <taxon>Sar</taxon>
        <taxon>Rhizaria</taxon>
        <taxon>Retaria</taxon>
        <taxon>Foraminifera</taxon>
        <taxon>Monothalamids</taxon>
        <taxon>Reticulomyxidae</taxon>
        <taxon>Reticulomyxa</taxon>
    </lineage>
</organism>
<proteinExistence type="predicted"/>
<protein>
    <submittedName>
        <fullName evidence="2">Uncharacterized protein</fullName>
    </submittedName>
</protein>
<keyword evidence="3" id="KW-1185">Reference proteome</keyword>
<feature type="compositionally biased region" description="Basic and acidic residues" evidence="1">
    <location>
        <begin position="198"/>
        <end position="207"/>
    </location>
</feature>
<feature type="region of interest" description="Disordered" evidence="1">
    <location>
        <begin position="168"/>
        <end position="207"/>
    </location>
</feature>
<name>X6ME10_RETFI</name>
<dbReference type="EMBL" id="ASPP01021582">
    <property type="protein sequence ID" value="ETO12253.1"/>
    <property type="molecule type" value="Genomic_DNA"/>
</dbReference>
<reference evidence="2 3" key="1">
    <citation type="journal article" date="2013" name="Curr. Biol.">
        <title>The Genome of the Foraminiferan Reticulomyxa filosa.</title>
        <authorList>
            <person name="Glockner G."/>
            <person name="Hulsmann N."/>
            <person name="Schleicher M."/>
            <person name="Noegel A.A."/>
            <person name="Eichinger L."/>
            <person name="Gallinger C."/>
            <person name="Pawlowski J."/>
            <person name="Sierra R."/>
            <person name="Euteneuer U."/>
            <person name="Pillet L."/>
            <person name="Moustafa A."/>
            <person name="Platzer M."/>
            <person name="Groth M."/>
            <person name="Szafranski K."/>
            <person name="Schliwa M."/>
        </authorList>
    </citation>
    <scope>NUCLEOTIDE SEQUENCE [LARGE SCALE GENOMIC DNA]</scope>
</reference>
<feature type="compositionally biased region" description="Basic and acidic residues" evidence="1">
    <location>
        <begin position="175"/>
        <end position="189"/>
    </location>
</feature>
<dbReference type="AlphaFoldDB" id="X6ME10"/>
<comment type="caution">
    <text evidence="2">The sequence shown here is derived from an EMBL/GenBank/DDBJ whole genome shotgun (WGS) entry which is preliminary data.</text>
</comment>
<sequence length="282" mass="32343">MLCTEEESDETQTNDKDLNGGKVHYYLFGKNRLLQCLYGCVIPHNDGDDECEDDDEQNLLDNYDNFRCLSVGGEGALFGGLPMQLFIVTPHLQKGKEGYQLLLSKLQSLLSSDEGKEGGQELKSLQTLYETNDKENVTFYLTNRNIHSLIAIVKLQLHQIDVSFQDDLGQRRSSRNKEKHVDYREDKENSLPNNETISSEHNHSDQKIQKVKKLTTSVLNPVTMELKHKFLMKRISKPKMIFFILLADSKGKAHAPFPINFNTLANMRSLFNQVHPSFYEKD</sequence>
<accession>X6ME10</accession>
<evidence type="ECO:0000313" key="3">
    <source>
        <dbReference type="Proteomes" id="UP000023152"/>
    </source>
</evidence>
<evidence type="ECO:0000256" key="1">
    <source>
        <dbReference type="SAM" id="MobiDB-lite"/>
    </source>
</evidence>
<evidence type="ECO:0000313" key="2">
    <source>
        <dbReference type="EMBL" id="ETO12253.1"/>
    </source>
</evidence>
<gene>
    <name evidence="2" type="ORF">RFI_25125</name>
</gene>
<dbReference type="Proteomes" id="UP000023152">
    <property type="component" value="Unassembled WGS sequence"/>
</dbReference>